<evidence type="ECO:0000313" key="2">
    <source>
        <dbReference type="Proteomes" id="UP001174136"/>
    </source>
</evidence>
<dbReference type="Proteomes" id="UP001174136">
    <property type="component" value="Unassembled WGS sequence"/>
</dbReference>
<protein>
    <submittedName>
        <fullName evidence="1">Uncharacterized protein</fullName>
    </submittedName>
</protein>
<evidence type="ECO:0000313" key="1">
    <source>
        <dbReference type="EMBL" id="KAK0131531.1"/>
    </source>
</evidence>
<reference evidence="1" key="1">
    <citation type="journal article" date="2023" name="Front. Mar. Sci.">
        <title>A new Merluccius polli reference genome to investigate the effects of global change in West African waters.</title>
        <authorList>
            <person name="Mateo J.L."/>
            <person name="Blanco-Fernandez C."/>
            <person name="Garcia-Vazquez E."/>
            <person name="Machado-Schiaffino G."/>
        </authorList>
    </citation>
    <scope>NUCLEOTIDE SEQUENCE</scope>
    <source>
        <strain evidence="1">C29</strain>
        <tissue evidence="1">Fin</tissue>
    </source>
</reference>
<dbReference type="EMBL" id="JAOPHQ010006540">
    <property type="protein sequence ID" value="KAK0131531.1"/>
    <property type="molecule type" value="Genomic_DNA"/>
</dbReference>
<keyword evidence="2" id="KW-1185">Reference proteome</keyword>
<sequence>MLGLSIASLDAEDLGVSDHQCIRFFTCFHTVPNFQLPVRHSHSINTSTASNFSDTNSSIFGIRKSRANTQPWLNSDTRALRQLCQKAEHKKEKTQASGLANLASCQRVKYFGAIIFRNSHSPKGLFHTINSVLNSVAATCPVPTTAICEDFLKGFYLKNASHSIQYFNTLLRSLSAFLNDFQSVSLSQTYDTISHTKSTTCSLDVVPTHILKEALDTIGPTIFLIFNRSLANGTILFHTYNCPTSY</sequence>
<dbReference type="AlphaFoldDB" id="A0AA47M0U4"/>
<accession>A0AA47M0U4</accession>
<organism evidence="1 2">
    <name type="scientific">Merluccius polli</name>
    <name type="common">Benguela hake</name>
    <name type="synonym">Merluccius cadenati</name>
    <dbReference type="NCBI Taxonomy" id="89951"/>
    <lineage>
        <taxon>Eukaryota</taxon>
        <taxon>Metazoa</taxon>
        <taxon>Chordata</taxon>
        <taxon>Craniata</taxon>
        <taxon>Vertebrata</taxon>
        <taxon>Euteleostomi</taxon>
        <taxon>Actinopterygii</taxon>
        <taxon>Neopterygii</taxon>
        <taxon>Teleostei</taxon>
        <taxon>Neoteleostei</taxon>
        <taxon>Acanthomorphata</taxon>
        <taxon>Zeiogadaria</taxon>
        <taxon>Gadariae</taxon>
        <taxon>Gadiformes</taxon>
        <taxon>Gadoidei</taxon>
        <taxon>Merlucciidae</taxon>
        <taxon>Merluccius</taxon>
    </lineage>
</organism>
<comment type="caution">
    <text evidence="1">The sequence shown here is derived from an EMBL/GenBank/DDBJ whole genome shotgun (WGS) entry which is preliminary data.</text>
</comment>
<name>A0AA47M0U4_MERPO</name>
<proteinExistence type="predicted"/>
<gene>
    <name evidence="1" type="ORF">N1851_033786</name>
</gene>